<proteinExistence type="predicted"/>
<dbReference type="AlphaFoldDB" id="A0A1V3ND60"/>
<dbReference type="SUPFAM" id="SSF53474">
    <property type="entry name" value="alpha/beta-Hydrolases"/>
    <property type="match status" value="1"/>
</dbReference>
<evidence type="ECO:0000313" key="2">
    <source>
        <dbReference type="EMBL" id="OOG22985.1"/>
    </source>
</evidence>
<protein>
    <recommendedName>
        <fullName evidence="1">AB hydrolase-1 domain-containing protein</fullName>
    </recommendedName>
</protein>
<dbReference type="EMBL" id="MVBK01000081">
    <property type="protein sequence ID" value="OOG22985.1"/>
    <property type="molecule type" value="Genomic_DNA"/>
</dbReference>
<dbReference type="InterPro" id="IPR029058">
    <property type="entry name" value="AB_hydrolase_fold"/>
</dbReference>
<organism evidence="2 3">
    <name type="scientific">Thioalkalivibrio denitrificans</name>
    <dbReference type="NCBI Taxonomy" id="108003"/>
    <lineage>
        <taxon>Bacteria</taxon>
        <taxon>Pseudomonadati</taxon>
        <taxon>Pseudomonadota</taxon>
        <taxon>Gammaproteobacteria</taxon>
        <taxon>Chromatiales</taxon>
        <taxon>Ectothiorhodospiraceae</taxon>
        <taxon>Thioalkalivibrio</taxon>
    </lineage>
</organism>
<dbReference type="OrthoDB" id="9779853at2"/>
<dbReference type="PANTHER" id="PTHR43433">
    <property type="entry name" value="HYDROLASE, ALPHA/BETA FOLD FAMILY PROTEIN"/>
    <property type="match status" value="1"/>
</dbReference>
<comment type="caution">
    <text evidence="2">The sequence shown here is derived from an EMBL/GenBank/DDBJ whole genome shotgun (WGS) entry which is preliminary data.</text>
</comment>
<dbReference type="Gene3D" id="3.40.50.1820">
    <property type="entry name" value="alpha/beta hydrolase"/>
    <property type="match status" value="1"/>
</dbReference>
<dbReference type="Proteomes" id="UP000189462">
    <property type="component" value="Unassembled WGS sequence"/>
</dbReference>
<dbReference type="InterPro" id="IPR050471">
    <property type="entry name" value="AB_hydrolase"/>
</dbReference>
<dbReference type="InterPro" id="IPR000073">
    <property type="entry name" value="AB_hydrolase_1"/>
</dbReference>
<dbReference type="Pfam" id="PF00561">
    <property type="entry name" value="Abhydrolase_1"/>
    <property type="match status" value="1"/>
</dbReference>
<keyword evidence="3" id="KW-1185">Reference proteome</keyword>
<sequence length="287" mass="30327">MREGILALRNGRTLTFTVNGTDDGHPVVYLHGIPGSRREPMLPADADLRLRVIALDRPGYGGSSPCTAYGFHQHANDLAALTDHLNIDRFSLFGFSGGGVFALACAAALGSRVEHVVVAGTPAIGLKNDLLNAAGDLTKGVWRMALEAPAALPEALAPLAVDTDTLVRTMLDGLSTVDRDLLRTDGIREHYAANMACAVQQGAERSAAAMARDVRLTVQPWGFDPAVLTQSVHVFHGADDPLVHVSHARVLASAIADARLEVRAGCGHYAAISGAPGAKLWRRVLPV</sequence>
<dbReference type="RefSeq" id="WP_077279602.1">
    <property type="nucleotide sequence ID" value="NZ_MVBK01000081.1"/>
</dbReference>
<gene>
    <name evidence="2" type="ORF">B1C78_13090</name>
</gene>
<feature type="domain" description="AB hydrolase-1" evidence="1">
    <location>
        <begin position="26"/>
        <end position="134"/>
    </location>
</feature>
<dbReference type="PANTHER" id="PTHR43433:SF10">
    <property type="entry name" value="AB HYDROLASE-1 DOMAIN-CONTAINING PROTEIN"/>
    <property type="match status" value="1"/>
</dbReference>
<evidence type="ECO:0000259" key="1">
    <source>
        <dbReference type="Pfam" id="PF00561"/>
    </source>
</evidence>
<evidence type="ECO:0000313" key="3">
    <source>
        <dbReference type="Proteomes" id="UP000189462"/>
    </source>
</evidence>
<accession>A0A1V3ND60</accession>
<dbReference type="STRING" id="108003.B1C78_13090"/>
<name>A0A1V3ND60_9GAMM</name>
<reference evidence="2 3" key="1">
    <citation type="submission" date="2017-02" db="EMBL/GenBank/DDBJ databases">
        <title>Genomic diversity within the haloalkaliphilic genus Thioalkalivibrio.</title>
        <authorList>
            <person name="Ahn A.-C."/>
            <person name="Meier-Kolthoff J."/>
            <person name="Overmars L."/>
            <person name="Richter M."/>
            <person name="Woyke T."/>
            <person name="Sorokin D.Y."/>
            <person name="Muyzer G."/>
        </authorList>
    </citation>
    <scope>NUCLEOTIDE SEQUENCE [LARGE SCALE GENOMIC DNA]</scope>
    <source>
        <strain evidence="2 3">ALJD</strain>
    </source>
</reference>